<evidence type="ECO:0000256" key="1">
    <source>
        <dbReference type="ARBA" id="ARBA00000832"/>
    </source>
</evidence>
<evidence type="ECO:0000256" key="6">
    <source>
        <dbReference type="ARBA" id="ARBA00020337"/>
    </source>
</evidence>
<evidence type="ECO:0000313" key="9">
    <source>
        <dbReference type="EMBL" id="CAA9561470.1"/>
    </source>
</evidence>
<evidence type="ECO:0000256" key="7">
    <source>
        <dbReference type="RuleBase" id="RU365095"/>
    </source>
</evidence>
<proteinExistence type="inferred from homology"/>
<dbReference type="InterPro" id="IPR006148">
    <property type="entry name" value="Glc/Gal-6P_isomerase"/>
</dbReference>
<evidence type="ECO:0000256" key="2">
    <source>
        <dbReference type="ARBA" id="ARBA00002681"/>
    </source>
</evidence>
<dbReference type="NCBIfam" id="TIGR01198">
    <property type="entry name" value="pgl"/>
    <property type="match status" value="1"/>
</dbReference>
<organism evidence="9">
    <name type="scientific">uncultured Thermomicrobiales bacterium</name>
    <dbReference type="NCBI Taxonomy" id="1645740"/>
    <lineage>
        <taxon>Bacteria</taxon>
        <taxon>Pseudomonadati</taxon>
        <taxon>Thermomicrobiota</taxon>
        <taxon>Thermomicrobia</taxon>
        <taxon>Thermomicrobiales</taxon>
        <taxon>environmental samples</taxon>
    </lineage>
</organism>
<dbReference type="PANTHER" id="PTHR11054:SF0">
    <property type="entry name" value="6-PHOSPHOGLUCONOLACTONASE"/>
    <property type="match status" value="1"/>
</dbReference>
<dbReference type="CDD" id="cd01400">
    <property type="entry name" value="6PGL"/>
    <property type="match status" value="1"/>
</dbReference>
<dbReference type="Pfam" id="PF01182">
    <property type="entry name" value="Glucosamine_iso"/>
    <property type="match status" value="1"/>
</dbReference>
<dbReference type="InterPro" id="IPR039104">
    <property type="entry name" value="6PGL"/>
</dbReference>
<comment type="function">
    <text evidence="2 7">Hydrolysis of 6-phosphogluconolactone to 6-phosphogluconate.</text>
</comment>
<sequence length="267" mass="28288">MNATQTELDFGTRGVVRVVPDGEALARAAAETFVRATAAAVADRGMAFVALSGGSTPKRMGELLASDEFRDRVPWEQIEVFWGDERWVALDDPQSNAGEAMRALLDKVPIPPSRVNPIPTEVSEPEVAGFMYATQLRTVFGETDGVPRFDLVLLGMGDDGHTASLFPGTAAIREQEALVVAHRVEKLEAVRLTLTPPVLNAGREVVFLVGGAAKAATLKAVLEGPEKVDELPSQAIRPTDGPLVWLVDEAAAAALSRATDLSHAGGG</sequence>
<dbReference type="UniPathway" id="UPA00115">
    <property type="reaction ID" value="UER00409"/>
</dbReference>
<dbReference type="EC" id="3.1.1.31" evidence="5 7"/>
<keyword evidence="7 9" id="KW-0378">Hydrolase</keyword>
<dbReference type="Gene3D" id="3.40.50.1360">
    <property type="match status" value="1"/>
</dbReference>
<evidence type="ECO:0000256" key="5">
    <source>
        <dbReference type="ARBA" id="ARBA00013198"/>
    </source>
</evidence>
<dbReference type="PANTHER" id="PTHR11054">
    <property type="entry name" value="6-PHOSPHOGLUCONOLACTONASE"/>
    <property type="match status" value="1"/>
</dbReference>
<accession>A0A6J4UZZ8</accession>
<comment type="catalytic activity">
    <reaction evidence="1 7">
        <text>6-phospho-D-glucono-1,5-lactone + H2O = 6-phospho-D-gluconate + H(+)</text>
        <dbReference type="Rhea" id="RHEA:12556"/>
        <dbReference type="ChEBI" id="CHEBI:15377"/>
        <dbReference type="ChEBI" id="CHEBI:15378"/>
        <dbReference type="ChEBI" id="CHEBI:57955"/>
        <dbReference type="ChEBI" id="CHEBI:58759"/>
        <dbReference type="EC" id="3.1.1.31"/>
    </reaction>
</comment>
<dbReference type="GO" id="GO:0006098">
    <property type="term" value="P:pentose-phosphate shunt"/>
    <property type="evidence" value="ECO:0007669"/>
    <property type="project" value="UniProtKB-UniPathway"/>
</dbReference>
<reference evidence="9" key="1">
    <citation type="submission" date="2020-02" db="EMBL/GenBank/DDBJ databases">
        <authorList>
            <person name="Meier V. D."/>
        </authorList>
    </citation>
    <scope>NUCLEOTIDE SEQUENCE</scope>
    <source>
        <strain evidence="9">AVDCRST_MAG73</strain>
    </source>
</reference>
<gene>
    <name evidence="7" type="primary">pgl</name>
    <name evidence="9" type="ORF">AVDCRST_MAG73-3747</name>
</gene>
<evidence type="ECO:0000256" key="3">
    <source>
        <dbReference type="ARBA" id="ARBA00004961"/>
    </source>
</evidence>
<feature type="domain" description="Glucosamine/galactosamine-6-phosphate isomerase" evidence="8">
    <location>
        <begin position="21"/>
        <end position="245"/>
    </location>
</feature>
<dbReference type="SUPFAM" id="SSF100950">
    <property type="entry name" value="NagB/RpiA/CoA transferase-like"/>
    <property type="match status" value="1"/>
</dbReference>
<dbReference type="EMBL" id="CADCWE010000247">
    <property type="protein sequence ID" value="CAA9561470.1"/>
    <property type="molecule type" value="Genomic_DNA"/>
</dbReference>
<evidence type="ECO:0000259" key="8">
    <source>
        <dbReference type="Pfam" id="PF01182"/>
    </source>
</evidence>
<comment type="pathway">
    <text evidence="3 7">Carbohydrate degradation; pentose phosphate pathway; D-ribulose 5-phosphate from D-glucose 6-phosphate (oxidative stage): step 2/3.</text>
</comment>
<name>A0A6J4UZZ8_9BACT</name>
<dbReference type="InterPro" id="IPR005900">
    <property type="entry name" value="6-phosphogluconolactonase_DevB"/>
</dbReference>
<dbReference type="InterPro" id="IPR037171">
    <property type="entry name" value="NagB/RpiA_transferase-like"/>
</dbReference>
<evidence type="ECO:0000256" key="4">
    <source>
        <dbReference type="ARBA" id="ARBA00010662"/>
    </source>
</evidence>
<comment type="similarity">
    <text evidence="4 7">Belongs to the glucosamine/galactosamine-6-phosphate isomerase family. 6-phosphogluconolactonase subfamily.</text>
</comment>
<dbReference type="GO" id="GO:0005975">
    <property type="term" value="P:carbohydrate metabolic process"/>
    <property type="evidence" value="ECO:0007669"/>
    <property type="project" value="UniProtKB-UniRule"/>
</dbReference>
<dbReference type="GO" id="GO:0017057">
    <property type="term" value="F:6-phosphogluconolactonase activity"/>
    <property type="evidence" value="ECO:0007669"/>
    <property type="project" value="UniProtKB-UniRule"/>
</dbReference>
<dbReference type="AlphaFoldDB" id="A0A6J4UZZ8"/>
<protein>
    <recommendedName>
        <fullName evidence="6 7">6-phosphogluconolactonase</fullName>
        <shortName evidence="7">6PGL</shortName>
        <ecNumber evidence="5 7">3.1.1.31</ecNumber>
    </recommendedName>
</protein>